<dbReference type="EMBL" id="FZNO01000003">
    <property type="protein sequence ID" value="SNR33080.1"/>
    <property type="molecule type" value="Genomic_DNA"/>
</dbReference>
<protein>
    <recommendedName>
        <fullName evidence="3">Head-to-tail adaptor</fullName>
    </recommendedName>
</protein>
<accession>A0A238VFB6</accession>
<dbReference type="OrthoDB" id="4236785at2"/>
<dbReference type="RefSeq" id="WP_089335236.1">
    <property type="nucleotide sequence ID" value="NZ_FZNO01000003.1"/>
</dbReference>
<evidence type="ECO:0008006" key="3">
    <source>
        <dbReference type="Google" id="ProtNLM"/>
    </source>
</evidence>
<evidence type="ECO:0000313" key="1">
    <source>
        <dbReference type="EMBL" id="SNR33080.1"/>
    </source>
</evidence>
<keyword evidence="2" id="KW-1185">Reference proteome</keyword>
<dbReference type="Proteomes" id="UP000198403">
    <property type="component" value="Unassembled WGS sequence"/>
</dbReference>
<dbReference type="AlphaFoldDB" id="A0A238VFB6"/>
<sequence>MGAFATAADLSAWLPPGQAESLGDDTDRILARASELVAEAATSGWPVDAQNLPALAEDRATLRDATLAQVEQWLEVGEENDIAGYSRATSMGPNGLSVSSLPAILAPRARRILRSAGLTGGRAY</sequence>
<gene>
    <name evidence="1" type="ORF">SAMN06272737_10388</name>
</gene>
<evidence type="ECO:0000313" key="2">
    <source>
        <dbReference type="Proteomes" id="UP000198403"/>
    </source>
</evidence>
<reference evidence="1 2" key="1">
    <citation type="submission" date="2017-06" db="EMBL/GenBank/DDBJ databases">
        <authorList>
            <person name="Kim H.J."/>
            <person name="Triplett B.A."/>
        </authorList>
    </citation>
    <scope>NUCLEOTIDE SEQUENCE [LARGE SCALE GENOMIC DNA]</scope>
    <source>
        <strain evidence="1 2">DSM 44272</strain>
    </source>
</reference>
<organism evidence="1 2">
    <name type="scientific">Blastococcus mobilis</name>
    <dbReference type="NCBI Taxonomy" id="1938746"/>
    <lineage>
        <taxon>Bacteria</taxon>
        <taxon>Bacillati</taxon>
        <taxon>Actinomycetota</taxon>
        <taxon>Actinomycetes</taxon>
        <taxon>Geodermatophilales</taxon>
        <taxon>Geodermatophilaceae</taxon>
        <taxon>Blastococcus</taxon>
    </lineage>
</organism>
<proteinExistence type="predicted"/>
<name>A0A238VFB6_9ACTN</name>